<dbReference type="HAMAP" id="MF_03046">
    <property type="entry name" value="ENY2_Sus1"/>
    <property type="match status" value="1"/>
</dbReference>
<comment type="function">
    <text evidence="11">Involved in mRNA export coupled transcription activation by association with both the TREX-2 and the SAGA complexes. The transcription regulatory histone acetylation (HAT) complex SAGA is a multiprotein complex that activates transcription by remodeling chromatin and mediating histone acetylation and deubiquitination. Within the SAGA complex, participates to a subcomplex that specifically deubiquitinates histones. The SAGA complex is recruited to specific gene promoters by activators, where it is required for transcription. The TREX-2 complex functions in docking export-competent ribonucleoprotein particles (mRNPs) to the nuclear entrance of the nuclear pore complex (nuclear basket). TREX-2 participates in mRNA export and accurate chromatin positioning in the nucleus by tethering genes to the nuclear periphery.</text>
</comment>
<evidence type="ECO:0000256" key="10">
    <source>
        <dbReference type="ARBA" id="ARBA00023242"/>
    </source>
</evidence>
<dbReference type="Pfam" id="PF10163">
    <property type="entry name" value="EnY2"/>
    <property type="match status" value="1"/>
</dbReference>
<dbReference type="InterPro" id="IPR018783">
    <property type="entry name" value="TF_ENY2"/>
</dbReference>
<comment type="subcellular location">
    <subcellularLocation>
        <location evidence="1 11">Nucleus</location>
        <location evidence="1 11">Nucleoplasm</location>
    </subcellularLocation>
</comment>
<evidence type="ECO:0000256" key="8">
    <source>
        <dbReference type="ARBA" id="ARBA00023159"/>
    </source>
</evidence>
<comment type="caution">
    <text evidence="12">The sequence shown here is derived from an EMBL/GenBank/DDBJ whole genome shotgun (WGS) entry which is preliminary data.</text>
</comment>
<keyword evidence="8 11" id="KW-0010">Activator</keyword>
<protein>
    <recommendedName>
        <fullName evidence="11">Transcription and mRNA export factor ENY2</fullName>
    </recommendedName>
    <alternativeName>
        <fullName evidence="11">Enhancer of yellow 2 transcription factor homolog</fullName>
    </alternativeName>
</protein>
<keyword evidence="4 11" id="KW-0156">Chromatin regulator</keyword>
<evidence type="ECO:0000256" key="2">
    <source>
        <dbReference type="ARBA" id="ARBA00022448"/>
    </source>
</evidence>
<dbReference type="Gene3D" id="1.10.246.140">
    <property type="match status" value="1"/>
</dbReference>
<evidence type="ECO:0000256" key="7">
    <source>
        <dbReference type="ARBA" id="ARBA00023015"/>
    </source>
</evidence>
<dbReference type="GO" id="GO:0015031">
    <property type="term" value="P:protein transport"/>
    <property type="evidence" value="ECO:0007669"/>
    <property type="project" value="UniProtKB-KW"/>
</dbReference>
<keyword evidence="6 11" id="KW-0811">Translocation</keyword>
<dbReference type="GO" id="GO:0000124">
    <property type="term" value="C:SAGA complex"/>
    <property type="evidence" value="ECO:0007669"/>
    <property type="project" value="UniProtKB-UniRule"/>
</dbReference>
<keyword evidence="2 11" id="KW-0813">Transport</keyword>
<dbReference type="PANTHER" id="PTHR12514">
    <property type="entry name" value="ENHANCER OF YELLOW 2 TRANSCRIPTION FACTOR"/>
    <property type="match status" value="1"/>
</dbReference>
<dbReference type="GO" id="GO:0071819">
    <property type="term" value="C:DUBm complex"/>
    <property type="evidence" value="ECO:0007669"/>
    <property type="project" value="UniProtKB-UniRule"/>
</dbReference>
<evidence type="ECO:0000256" key="6">
    <source>
        <dbReference type="ARBA" id="ARBA00023010"/>
    </source>
</evidence>
<dbReference type="GO" id="GO:0006368">
    <property type="term" value="P:transcription elongation by RNA polymerase II"/>
    <property type="evidence" value="ECO:0007669"/>
    <property type="project" value="UniProtKB-UniRule"/>
</dbReference>
<dbReference type="GO" id="GO:0005643">
    <property type="term" value="C:nuclear pore"/>
    <property type="evidence" value="ECO:0007669"/>
    <property type="project" value="UniProtKB-UniRule"/>
</dbReference>
<comment type="similarity">
    <text evidence="11">Belongs to the ENY2 family.</text>
</comment>
<evidence type="ECO:0000256" key="1">
    <source>
        <dbReference type="ARBA" id="ARBA00004642"/>
    </source>
</evidence>
<dbReference type="FunFam" id="1.10.246.140:FF:000001">
    <property type="entry name" value="Transcription and mRNA export factor ENY2"/>
    <property type="match status" value="1"/>
</dbReference>
<name>A0AAN7U187_9MYCE</name>
<organism evidence="12 13">
    <name type="scientific">Dictyostelium firmibasis</name>
    <dbReference type="NCBI Taxonomy" id="79012"/>
    <lineage>
        <taxon>Eukaryota</taxon>
        <taxon>Amoebozoa</taxon>
        <taxon>Evosea</taxon>
        <taxon>Eumycetozoa</taxon>
        <taxon>Dictyostelia</taxon>
        <taxon>Dictyosteliales</taxon>
        <taxon>Dictyosteliaceae</taxon>
        <taxon>Dictyostelium</taxon>
    </lineage>
</organism>
<dbReference type="EMBL" id="JAVFKY010000003">
    <property type="protein sequence ID" value="KAK5579325.1"/>
    <property type="molecule type" value="Genomic_DNA"/>
</dbReference>
<gene>
    <name evidence="12" type="ORF">RB653_009007</name>
</gene>
<evidence type="ECO:0000256" key="9">
    <source>
        <dbReference type="ARBA" id="ARBA00023163"/>
    </source>
</evidence>
<dbReference type="AlphaFoldDB" id="A0AAN7U187"/>
<sequence>MASTTTNTIIPKDHVKLRSTIHQKLIESGEKERLKVLLKSKLVEGGWRDEVKVACREHIKNNQNENFKIEDLIALITPTAKKKVPPQVKADLIKRIRKFLGPNIQNHHHHHIHIQSNTPNSPHH</sequence>
<evidence type="ECO:0000256" key="4">
    <source>
        <dbReference type="ARBA" id="ARBA00022853"/>
    </source>
</evidence>
<keyword evidence="5 11" id="KW-0653">Protein transport</keyword>
<evidence type="ECO:0000256" key="3">
    <source>
        <dbReference type="ARBA" id="ARBA00022816"/>
    </source>
</evidence>
<dbReference type="GO" id="GO:0003713">
    <property type="term" value="F:transcription coactivator activity"/>
    <property type="evidence" value="ECO:0007669"/>
    <property type="project" value="UniProtKB-UniRule"/>
</dbReference>
<dbReference type="Proteomes" id="UP001344447">
    <property type="component" value="Unassembled WGS sequence"/>
</dbReference>
<accession>A0AAN7U187</accession>
<keyword evidence="3 11" id="KW-0509">mRNA transport</keyword>
<evidence type="ECO:0000313" key="12">
    <source>
        <dbReference type="EMBL" id="KAK5579325.1"/>
    </source>
</evidence>
<comment type="subunit">
    <text evidence="11">Component of the nuclear pore complex (NPC)-associated TREX-2 complex (transcription and export complex 2). Component of the SAGA transcription coactivator-HAT complex. Within the SAGA complex, participates to a subcomplex of SAGA called the DUB module (deubiquitination module).</text>
</comment>
<evidence type="ECO:0000256" key="5">
    <source>
        <dbReference type="ARBA" id="ARBA00022927"/>
    </source>
</evidence>
<dbReference type="GO" id="GO:0006406">
    <property type="term" value="P:mRNA export from nucleus"/>
    <property type="evidence" value="ECO:0007669"/>
    <property type="project" value="UniProtKB-UniRule"/>
</dbReference>
<proteinExistence type="inferred from homology"/>
<keyword evidence="7 11" id="KW-0805">Transcription regulation</keyword>
<evidence type="ECO:0000256" key="11">
    <source>
        <dbReference type="HAMAP-Rule" id="MF_03046"/>
    </source>
</evidence>
<reference evidence="12 13" key="1">
    <citation type="submission" date="2023-11" db="EMBL/GenBank/DDBJ databases">
        <title>Dfirmibasis_genome.</title>
        <authorList>
            <person name="Edelbroek B."/>
            <person name="Kjellin J."/>
            <person name="Jerlstrom-Hultqvist J."/>
            <person name="Soderbom F."/>
        </authorList>
    </citation>
    <scope>NUCLEOTIDE SEQUENCE [LARGE SCALE GENOMIC DNA]</scope>
    <source>
        <strain evidence="12 13">TNS-C-14</strain>
    </source>
</reference>
<dbReference type="InterPro" id="IPR038212">
    <property type="entry name" value="TF_EnY2_sf"/>
</dbReference>
<dbReference type="GO" id="GO:0070390">
    <property type="term" value="C:transcription export complex 2"/>
    <property type="evidence" value="ECO:0007669"/>
    <property type="project" value="UniProtKB-UniRule"/>
</dbReference>
<keyword evidence="9 11" id="KW-0804">Transcription</keyword>
<dbReference type="GO" id="GO:0006325">
    <property type="term" value="P:chromatin organization"/>
    <property type="evidence" value="ECO:0007669"/>
    <property type="project" value="UniProtKB-KW"/>
</dbReference>
<keyword evidence="13" id="KW-1185">Reference proteome</keyword>
<dbReference type="GO" id="GO:0005654">
    <property type="term" value="C:nucleoplasm"/>
    <property type="evidence" value="ECO:0007669"/>
    <property type="project" value="UniProtKB-SubCell"/>
</dbReference>
<keyword evidence="10 11" id="KW-0539">Nucleus</keyword>
<evidence type="ECO:0000313" key="13">
    <source>
        <dbReference type="Proteomes" id="UP001344447"/>
    </source>
</evidence>